<dbReference type="GO" id="GO:0005794">
    <property type="term" value="C:Golgi apparatus"/>
    <property type="evidence" value="ECO:0000318"/>
    <property type="project" value="GO_Central"/>
</dbReference>
<feature type="signal peptide" evidence="7">
    <location>
        <begin position="1"/>
        <end position="21"/>
    </location>
</feature>
<dbReference type="PANTHER" id="PTHR32285:SF229">
    <property type="entry name" value="PROTEIN TRICHOME BIREFRINGENCE-LIKE 20"/>
    <property type="match status" value="1"/>
</dbReference>
<evidence type="ECO:0000256" key="7">
    <source>
        <dbReference type="SAM" id="SignalP"/>
    </source>
</evidence>
<name>A0A368UIJ5_SOYBN</name>
<evidence type="ECO:0000313" key="10">
    <source>
        <dbReference type="EMBL" id="RCW18785.1"/>
    </source>
</evidence>
<dbReference type="SMR" id="A0A368UIJ5"/>
<dbReference type="InParanoid" id="A0A368UIJ5"/>
<evidence type="ECO:0000259" key="8">
    <source>
        <dbReference type="Pfam" id="PF13839"/>
    </source>
</evidence>
<keyword evidence="6" id="KW-0472">Membrane</keyword>
<protein>
    <submittedName>
        <fullName evidence="10 11">Uncharacterized protein</fullName>
    </submittedName>
</protein>
<dbReference type="EMBL" id="CM000852">
    <property type="protein sequence ID" value="RCW18785.1"/>
    <property type="molecule type" value="Genomic_DNA"/>
</dbReference>
<dbReference type="Gramene" id="RCW18785">
    <property type="protein sequence ID" value="RCW18785"/>
    <property type="gene ID" value="GLYMA_19G041900"/>
</dbReference>
<keyword evidence="5" id="KW-1133">Transmembrane helix</keyword>
<evidence type="ECO:0000313" key="12">
    <source>
        <dbReference type="Proteomes" id="UP000008827"/>
    </source>
</evidence>
<dbReference type="PaxDb" id="3847-GLYMA19G05686.1"/>
<dbReference type="AlphaFoldDB" id="A0A368UIJ5"/>
<evidence type="ECO:0000313" key="11">
    <source>
        <dbReference type="EnsemblPlants" id="RCW18785"/>
    </source>
</evidence>
<dbReference type="PANTHER" id="PTHR32285">
    <property type="entry name" value="PROTEIN TRICHOME BIREFRINGENCE-LIKE 9-RELATED"/>
    <property type="match status" value="1"/>
</dbReference>
<dbReference type="InterPro" id="IPR026057">
    <property type="entry name" value="TBL_C"/>
</dbReference>
<keyword evidence="12" id="KW-1185">Reference proteome</keyword>
<dbReference type="InterPro" id="IPR029962">
    <property type="entry name" value="TBL"/>
</dbReference>
<reference evidence="10" key="2">
    <citation type="submission" date="2018-07" db="EMBL/GenBank/DDBJ databases">
        <title>WGS assembly of Glycine max.</title>
        <authorList>
            <person name="Schmutz J."/>
            <person name="Cannon S."/>
            <person name="Schlueter J."/>
            <person name="Ma J."/>
            <person name="Mitros T."/>
            <person name="Nelson W."/>
            <person name="Hyten D."/>
            <person name="Song Q."/>
            <person name="Thelen J."/>
            <person name="Cheng J."/>
            <person name="Xu D."/>
            <person name="Hellsten U."/>
            <person name="May G."/>
            <person name="Yu Y."/>
            <person name="Sakurai T."/>
            <person name="Umezawa T."/>
            <person name="Bhattacharyya M."/>
            <person name="Sandhu D."/>
            <person name="Valliyodan B."/>
            <person name="Lindquist E."/>
            <person name="Peto M."/>
            <person name="Grant D."/>
            <person name="Shu S."/>
            <person name="Goodstein D."/>
            <person name="Barry K."/>
            <person name="Futrell-Griggs M."/>
            <person name="Abernathy B."/>
            <person name="Du J."/>
            <person name="Tian Z."/>
            <person name="Zhu L."/>
            <person name="Gill N."/>
            <person name="Joshi T."/>
            <person name="Libault M."/>
            <person name="Sethuraman A."/>
            <person name="Zhang X."/>
            <person name="Shinozaki K."/>
            <person name="Nguyen H."/>
            <person name="Wing R."/>
            <person name="Cregan P."/>
            <person name="Specht J."/>
            <person name="Grimwood J."/>
            <person name="Rokhsar D."/>
            <person name="Stacey G."/>
            <person name="Shoemaker R."/>
            <person name="Jackson S."/>
        </authorList>
    </citation>
    <scope>NUCLEOTIDE SEQUENCE</scope>
    <source>
        <tissue evidence="10">Callus</tissue>
    </source>
</reference>
<comment type="subcellular location">
    <subcellularLocation>
        <location evidence="1">Membrane</location>
        <topology evidence="1">Single-pass membrane protein</topology>
    </subcellularLocation>
</comment>
<feature type="domain" description="Trichome birefringence-like N-terminal" evidence="9">
    <location>
        <begin position="49"/>
        <end position="97"/>
    </location>
</feature>
<organism evidence="10">
    <name type="scientific">Glycine max</name>
    <name type="common">Soybean</name>
    <name type="synonym">Glycine hispida</name>
    <dbReference type="NCBI Taxonomy" id="3847"/>
    <lineage>
        <taxon>Eukaryota</taxon>
        <taxon>Viridiplantae</taxon>
        <taxon>Streptophyta</taxon>
        <taxon>Embryophyta</taxon>
        <taxon>Tracheophyta</taxon>
        <taxon>Spermatophyta</taxon>
        <taxon>Magnoliopsida</taxon>
        <taxon>eudicotyledons</taxon>
        <taxon>Gunneridae</taxon>
        <taxon>Pentapetalae</taxon>
        <taxon>rosids</taxon>
        <taxon>fabids</taxon>
        <taxon>Fabales</taxon>
        <taxon>Fabaceae</taxon>
        <taxon>Papilionoideae</taxon>
        <taxon>50 kb inversion clade</taxon>
        <taxon>NPAAA clade</taxon>
        <taxon>indigoferoid/millettioid clade</taxon>
        <taxon>Phaseoleae</taxon>
        <taxon>Glycine</taxon>
        <taxon>Glycine subgen. Soja</taxon>
    </lineage>
</organism>
<dbReference type="OMA" id="PASHDFT"/>
<dbReference type="PROSITE" id="PS51257">
    <property type="entry name" value="PROKAR_LIPOPROTEIN"/>
    <property type="match status" value="1"/>
</dbReference>
<keyword evidence="3" id="KW-0812">Transmembrane</keyword>
<sequence length="296" mass="34937">MSKITILVFLTLLMFTLTTLSCSLFSYNSLLKINKYKQSSIIAIDDLMKKCDIFSGEWVPNLEAPYYTNTTCWEIHEHQNCTKYGRPVWRWKPKECELPIFNPFQSLEIMRGKSMAFSMICLLSRVEWPIDVSYTDDFSFKRQYSSYNFTMATFWSPYLVRSKQVDSNGGLYHVYLDEFDEIRTNQINEFDYEFKIDENKATKKGLKFMLFDSTQAILLRPDGHPNKYGHWPNENVTLYNDCVHWCLPGPIDTWSDFLLEILKMKGMRYTREISFTNKLIIRFINSFTSLTSCLLS</sequence>
<feature type="domain" description="Trichome birefringence-like C-terminal" evidence="8">
    <location>
        <begin position="197"/>
        <end position="260"/>
    </location>
</feature>
<dbReference type="InterPro" id="IPR025846">
    <property type="entry name" value="TBL_N"/>
</dbReference>
<gene>
    <name evidence="10" type="ORF">GLYMA_19G041900</name>
</gene>
<dbReference type="EnsemblPlants" id="RCW18785">
    <property type="protein sequence ID" value="RCW18785"/>
    <property type="gene ID" value="GLYMA_19G041900"/>
</dbReference>
<evidence type="ECO:0000256" key="6">
    <source>
        <dbReference type="ARBA" id="ARBA00023136"/>
    </source>
</evidence>
<feature type="chain" id="PRO_5033355285" evidence="7">
    <location>
        <begin position="22"/>
        <end position="296"/>
    </location>
</feature>
<comment type="similarity">
    <text evidence="2">Belongs to the PC-esterase family. TBL subfamily.</text>
</comment>
<reference evidence="10 11" key="1">
    <citation type="journal article" date="2010" name="Nature">
        <title>Genome sequence of the palaeopolyploid soybean.</title>
        <authorList>
            <person name="Schmutz J."/>
            <person name="Cannon S.B."/>
            <person name="Schlueter J."/>
            <person name="Ma J."/>
            <person name="Mitros T."/>
            <person name="Nelson W."/>
            <person name="Hyten D.L."/>
            <person name="Song Q."/>
            <person name="Thelen J.J."/>
            <person name="Cheng J."/>
            <person name="Xu D."/>
            <person name="Hellsten U."/>
            <person name="May G.D."/>
            <person name="Yu Y."/>
            <person name="Sakurai T."/>
            <person name="Umezawa T."/>
            <person name="Bhattacharyya M.K."/>
            <person name="Sandhu D."/>
            <person name="Valliyodan B."/>
            <person name="Lindquist E."/>
            <person name="Peto M."/>
            <person name="Grant D."/>
            <person name="Shu S."/>
            <person name="Goodstein D."/>
            <person name="Barry K."/>
            <person name="Futrell-Griggs M."/>
            <person name="Abernathy B."/>
            <person name="Du J."/>
            <person name="Tian Z."/>
            <person name="Zhu L."/>
            <person name="Gill N."/>
            <person name="Joshi T."/>
            <person name="Libault M."/>
            <person name="Sethuraman A."/>
            <person name="Zhang X.-C."/>
            <person name="Shinozaki K."/>
            <person name="Nguyen H.T."/>
            <person name="Wing R.A."/>
            <person name="Cregan P."/>
            <person name="Specht J."/>
            <person name="Grimwood J."/>
            <person name="Rokhsar D."/>
            <person name="Stacey G."/>
            <person name="Shoemaker R.C."/>
            <person name="Jackson S.A."/>
        </authorList>
    </citation>
    <scope>NUCLEOTIDE SEQUENCE</scope>
    <source>
        <strain evidence="11">cv. Williams 82</strain>
        <tissue evidence="10">Callus</tissue>
    </source>
</reference>
<evidence type="ECO:0000256" key="3">
    <source>
        <dbReference type="ARBA" id="ARBA00022692"/>
    </source>
</evidence>
<evidence type="ECO:0000256" key="4">
    <source>
        <dbReference type="ARBA" id="ARBA00022968"/>
    </source>
</evidence>
<accession>A0A368UIJ5</accession>
<evidence type="ECO:0000256" key="1">
    <source>
        <dbReference type="ARBA" id="ARBA00004167"/>
    </source>
</evidence>
<reference evidence="11" key="3">
    <citation type="submission" date="2019-01" db="UniProtKB">
        <authorList>
            <consortium name="EnsemblPlants"/>
        </authorList>
    </citation>
    <scope>IDENTIFICATION</scope>
    <source>
        <strain evidence="11">Williams 82</strain>
    </source>
</reference>
<keyword evidence="4" id="KW-0735">Signal-anchor</keyword>
<proteinExistence type="inferred from homology"/>
<evidence type="ECO:0000256" key="2">
    <source>
        <dbReference type="ARBA" id="ARBA00007727"/>
    </source>
</evidence>
<dbReference type="GO" id="GO:0016020">
    <property type="term" value="C:membrane"/>
    <property type="evidence" value="ECO:0007669"/>
    <property type="project" value="UniProtKB-SubCell"/>
</dbReference>
<dbReference type="GO" id="GO:0016413">
    <property type="term" value="F:O-acetyltransferase activity"/>
    <property type="evidence" value="ECO:0000318"/>
    <property type="project" value="GO_Central"/>
</dbReference>
<dbReference type="Pfam" id="PF13839">
    <property type="entry name" value="PC-Esterase"/>
    <property type="match status" value="2"/>
</dbReference>
<keyword evidence="7" id="KW-0732">Signal</keyword>
<evidence type="ECO:0000259" key="9">
    <source>
        <dbReference type="Pfam" id="PF14416"/>
    </source>
</evidence>
<feature type="domain" description="Trichome birefringence-like C-terminal" evidence="8">
    <location>
        <begin position="98"/>
        <end position="192"/>
    </location>
</feature>
<evidence type="ECO:0000256" key="5">
    <source>
        <dbReference type="ARBA" id="ARBA00022989"/>
    </source>
</evidence>
<dbReference type="Proteomes" id="UP000008827">
    <property type="component" value="Chromosome 19"/>
</dbReference>
<dbReference type="Pfam" id="PF14416">
    <property type="entry name" value="PMR5N"/>
    <property type="match status" value="1"/>
</dbReference>